<dbReference type="Pfam" id="PF00805">
    <property type="entry name" value="Pentapeptide"/>
    <property type="match status" value="1"/>
</dbReference>
<name>A0ABU2Y1Y9_9FLAO</name>
<dbReference type="PANTHER" id="PTHR42999:SF1">
    <property type="entry name" value="PENTAPEPTIDE REPEAT-CONTAINING PROTEIN"/>
    <property type="match status" value="1"/>
</dbReference>
<dbReference type="Proteomes" id="UP001252186">
    <property type="component" value="Unassembled WGS sequence"/>
</dbReference>
<evidence type="ECO:0000313" key="1">
    <source>
        <dbReference type="EMBL" id="MDT0552166.1"/>
    </source>
</evidence>
<proteinExistence type="predicted"/>
<gene>
    <name evidence="1" type="ORF">RM519_02800</name>
</gene>
<organism evidence="1 2">
    <name type="scientific">Urechidicola vernalis</name>
    <dbReference type="NCBI Taxonomy" id="3075600"/>
    <lineage>
        <taxon>Bacteria</taxon>
        <taxon>Pseudomonadati</taxon>
        <taxon>Bacteroidota</taxon>
        <taxon>Flavobacteriia</taxon>
        <taxon>Flavobacteriales</taxon>
        <taxon>Flavobacteriaceae</taxon>
        <taxon>Urechidicola</taxon>
    </lineage>
</organism>
<dbReference type="RefSeq" id="WP_311592002.1">
    <property type="nucleotide sequence ID" value="NZ_JAVRHV010000001.1"/>
</dbReference>
<keyword evidence="2" id="KW-1185">Reference proteome</keyword>
<dbReference type="Gene3D" id="2.160.20.80">
    <property type="entry name" value="E3 ubiquitin-protein ligase SopA"/>
    <property type="match status" value="1"/>
</dbReference>
<comment type="caution">
    <text evidence="1">The sequence shown here is derived from an EMBL/GenBank/DDBJ whole genome shotgun (WGS) entry which is preliminary data.</text>
</comment>
<dbReference type="Pfam" id="PF13599">
    <property type="entry name" value="Pentapeptide_4"/>
    <property type="match status" value="1"/>
</dbReference>
<protein>
    <submittedName>
        <fullName evidence="1">Pentapeptide repeat-containing protein</fullName>
    </submittedName>
</protein>
<dbReference type="PANTHER" id="PTHR42999">
    <property type="entry name" value="ANTIBIOTIC RESISTANCE PROTEIN MCBG"/>
    <property type="match status" value="1"/>
</dbReference>
<dbReference type="InterPro" id="IPR001646">
    <property type="entry name" value="5peptide_repeat"/>
</dbReference>
<dbReference type="EMBL" id="JAVRHV010000001">
    <property type="protein sequence ID" value="MDT0552166.1"/>
    <property type="molecule type" value="Genomic_DNA"/>
</dbReference>
<sequence>MLSHLIDSENFKGIDFSKERLPIGEYDQCTFINCSFENSDISNCVFIDCEFKDCNLSNCLTKHTLFQEVRFEDCKLIGVKFADCNDFLLDFNFKQCQLNFSSFYKLKMIGTKFDRCKLQEADFTDANLSKCTFNNSDLYKTIFDNSNLSHTDFKTTINYTIDPEINILKGAKFSKTGIEGLLRKYSVIIE</sequence>
<evidence type="ECO:0000313" key="2">
    <source>
        <dbReference type="Proteomes" id="UP001252186"/>
    </source>
</evidence>
<accession>A0ABU2Y1Y9</accession>
<dbReference type="InterPro" id="IPR052949">
    <property type="entry name" value="PA_immunity-related"/>
</dbReference>
<dbReference type="SUPFAM" id="SSF141571">
    <property type="entry name" value="Pentapeptide repeat-like"/>
    <property type="match status" value="1"/>
</dbReference>
<reference evidence="1 2" key="1">
    <citation type="submission" date="2023-09" db="EMBL/GenBank/DDBJ databases">
        <authorList>
            <person name="Rey-Velasco X."/>
        </authorList>
    </citation>
    <scope>NUCLEOTIDE SEQUENCE [LARGE SCALE GENOMIC DNA]</scope>
    <source>
        <strain evidence="1 2">P050</strain>
    </source>
</reference>